<dbReference type="InterPro" id="IPR029044">
    <property type="entry name" value="Nucleotide-diphossugar_trans"/>
</dbReference>
<evidence type="ECO:0000256" key="1">
    <source>
        <dbReference type="SAM" id="MobiDB-lite"/>
    </source>
</evidence>
<sequence length="356" mass="39403">MHYPRTGTRRLCAGDGFIYHDRCDRTARLGDRTLRRTTDQARTSHHPGSHRAPRATISLADRRTRVTPRLSILIPVWNGENQINLCLDAIAAQTIDPGLIEVIVVDNGSTDGTADVVRRYPFATLLSEPRPGSYRARNTGLDHVRGTYIAFTDADCIPHPDWAEKALAAIEAHPEAGIVAGKVELFRLSDADSTTCAAYDGLFNLNQEYYARAGHCATANWTSPAVLIRELGGFNAELKSSGDFEMSKRISATGRPVVYRDDIIVRHPTRGRAMDLVTKRRRVVGGQYVLRKPSRALGRYAVELAWTGARNLRLVWREGPKDVAMRLRLSGLVTLLTISGLGELLRLMLGGTPRRA</sequence>
<dbReference type="AlphaFoldDB" id="A0A5D9C3I3"/>
<feature type="compositionally biased region" description="Basic residues" evidence="1">
    <location>
        <begin position="43"/>
        <end position="53"/>
    </location>
</feature>
<evidence type="ECO:0000313" key="3">
    <source>
        <dbReference type="EMBL" id="TZG25847.1"/>
    </source>
</evidence>
<dbReference type="PANTHER" id="PTHR43179:SF7">
    <property type="entry name" value="RHAMNOSYLTRANSFERASE WBBL"/>
    <property type="match status" value="1"/>
</dbReference>
<dbReference type="InterPro" id="IPR001173">
    <property type="entry name" value="Glyco_trans_2-like"/>
</dbReference>
<keyword evidence="3" id="KW-0808">Transferase</keyword>
<dbReference type="Proteomes" id="UP000322077">
    <property type="component" value="Unassembled WGS sequence"/>
</dbReference>
<name>A0A5D9C3I3_9SPHN</name>
<dbReference type="PANTHER" id="PTHR43179">
    <property type="entry name" value="RHAMNOSYLTRANSFERASE WBBL"/>
    <property type="match status" value="1"/>
</dbReference>
<accession>A0A5D9C3I3</accession>
<proteinExistence type="predicted"/>
<reference evidence="3 4" key="1">
    <citation type="submission" date="2019-08" db="EMBL/GenBank/DDBJ databases">
        <authorList>
            <person name="Wang G."/>
            <person name="Xu Z."/>
        </authorList>
    </citation>
    <scope>NUCLEOTIDE SEQUENCE [LARGE SCALE GENOMIC DNA]</scope>
    <source>
        <strain evidence="3 4">ZX</strain>
    </source>
</reference>
<dbReference type="GO" id="GO:0016740">
    <property type="term" value="F:transferase activity"/>
    <property type="evidence" value="ECO:0007669"/>
    <property type="project" value="UniProtKB-KW"/>
</dbReference>
<organism evidence="3 4">
    <name type="scientific">Sphingomonas montanisoli</name>
    <dbReference type="NCBI Taxonomy" id="2606412"/>
    <lineage>
        <taxon>Bacteria</taxon>
        <taxon>Pseudomonadati</taxon>
        <taxon>Pseudomonadota</taxon>
        <taxon>Alphaproteobacteria</taxon>
        <taxon>Sphingomonadales</taxon>
        <taxon>Sphingomonadaceae</taxon>
        <taxon>Sphingomonas</taxon>
    </lineage>
</organism>
<gene>
    <name evidence="3" type="ORF">FYJ91_12765</name>
</gene>
<evidence type="ECO:0000259" key="2">
    <source>
        <dbReference type="Pfam" id="PF00535"/>
    </source>
</evidence>
<evidence type="ECO:0000313" key="4">
    <source>
        <dbReference type="Proteomes" id="UP000322077"/>
    </source>
</evidence>
<feature type="region of interest" description="Disordered" evidence="1">
    <location>
        <begin position="34"/>
        <end position="55"/>
    </location>
</feature>
<protein>
    <submittedName>
        <fullName evidence="3">Glycosyltransferase</fullName>
    </submittedName>
</protein>
<dbReference type="SUPFAM" id="SSF53448">
    <property type="entry name" value="Nucleotide-diphospho-sugar transferases"/>
    <property type="match status" value="1"/>
</dbReference>
<dbReference type="EMBL" id="VTOU01000003">
    <property type="protein sequence ID" value="TZG25847.1"/>
    <property type="molecule type" value="Genomic_DNA"/>
</dbReference>
<dbReference type="Pfam" id="PF00535">
    <property type="entry name" value="Glycos_transf_2"/>
    <property type="match status" value="1"/>
</dbReference>
<comment type="caution">
    <text evidence="3">The sequence shown here is derived from an EMBL/GenBank/DDBJ whole genome shotgun (WGS) entry which is preliminary data.</text>
</comment>
<feature type="domain" description="Glycosyltransferase 2-like" evidence="2">
    <location>
        <begin position="71"/>
        <end position="181"/>
    </location>
</feature>
<dbReference type="CDD" id="cd00761">
    <property type="entry name" value="Glyco_tranf_GTA_type"/>
    <property type="match status" value="1"/>
</dbReference>
<dbReference type="Gene3D" id="3.90.550.10">
    <property type="entry name" value="Spore Coat Polysaccharide Biosynthesis Protein SpsA, Chain A"/>
    <property type="match status" value="1"/>
</dbReference>
<keyword evidence="4" id="KW-1185">Reference proteome</keyword>